<name>A0A8D8QVN1_9HEMI</name>
<sequence>MLLICYLLSESKNLTTEIQTVAFEFFLLHLLFSSVLSPTQHSWIKLFLGTGWCIGRVSSFDLFVFHSPSMRGSPGSIPGGGIKFVTVIECNGAHSASAS</sequence>
<accession>A0A8D8QVN1</accession>
<protein>
    <submittedName>
        <fullName evidence="1">Uncharacterized protein</fullName>
    </submittedName>
</protein>
<reference evidence="1" key="1">
    <citation type="submission" date="2021-05" db="EMBL/GenBank/DDBJ databases">
        <authorList>
            <person name="Alioto T."/>
            <person name="Alioto T."/>
            <person name="Gomez Garrido J."/>
        </authorList>
    </citation>
    <scope>NUCLEOTIDE SEQUENCE</scope>
</reference>
<proteinExistence type="predicted"/>
<dbReference type="EMBL" id="HBUF01101881">
    <property type="protein sequence ID" value="CAG6638265.1"/>
    <property type="molecule type" value="Transcribed_RNA"/>
</dbReference>
<organism evidence="1">
    <name type="scientific">Cacopsylla melanoneura</name>
    <dbReference type="NCBI Taxonomy" id="428564"/>
    <lineage>
        <taxon>Eukaryota</taxon>
        <taxon>Metazoa</taxon>
        <taxon>Ecdysozoa</taxon>
        <taxon>Arthropoda</taxon>
        <taxon>Hexapoda</taxon>
        <taxon>Insecta</taxon>
        <taxon>Pterygota</taxon>
        <taxon>Neoptera</taxon>
        <taxon>Paraneoptera</taxon>
        <taxon>Hemiptera</taxon>
        <taxon>Sternorrhyncha</taxon>
        <taxon>Psylloidea</taxon>
        <taxon>Psyllidae</taxon>
        <taxon>Psyllinae</taxon>
        <taxon>Cacopsylla</taxon>
    </lineage>
</organism>
<evidence type="ECO:0000313" key="1">
    <source>
        <dbReference type="EMBL" id="CAG6638265.1"/>
    </source>
</evidence>
<dbReference type="AlphaFoldDB" id="A0A8D8QVN1"/>